<dbReference type="InterPro" id="IPR004752">
    <property type="entry name" value="AmpG_permease/AT-1"/>
</dbReference>
<dbReference type="Pfam" id="PF07690">
    <property type="entry name" value="MFS_1"/>
    <property type="match status" value="1"/>
</dbReference>
<evidence type="ECO:0000313" key="8">
    <source>
        <dbReference type="EMBL" id="SPP65336.1"/>
    </source>
</evidence>
<dbReference type="Proteomes" id="UP000248168">
    <property type="component" value="Unassembled WGS sequence"/>
</dbReference>
<evidence type="ECO:0000259" key="7">
    <source>
        <dbReference type="PROSITE" id="PS50850"/>
    </source>
</evidence>
<gene>
    <name evidence="8" type="primary">ampG</name>
    <name evidence="8" type="ORF">NITLEN_30250</name>
</gene>
<dbReference type="PANTHER" id="PTHR12778">
    <property type="entry name" value="SOLUTE CARRIER FAMILY 33 ACETYL-COA TRANSPORTER -RELATED"/>
    <property type="match status" value="1"/>
</dbReference>
<keyword evidence="3 6" id="KW-0812">Transmembrane</keyword>
<accession>A0A330L8M7</accession>
<dbReference type="PROSITE" id="PS50850">
    <property type="entry name" value="MFS"/>
    <property type="match status" value="1"/>
</dbReference>
<dbReference type="CDD" id="cd17486">
    <property type="entry name" value="MFS_AmpG_like"/>
    <property type="match status" value="1"/>
</dbReference>
<protein>
    <submittedName>
        <fullName evidence="8">Muropeptide transporter</fullName>
    </submittedName>
</protein>
<feature type="transmembrane region" description="Helical" evidence="6">
    <location>
        <begin position="149"/>
        <end position="173"/>
    </location>
</feature>
<dbReference type="InParanoid" id="A0A330L8M7"/>
<feature type="transmembrane region" description="Helical" evidence="6">
    <location>
        <begin position="267"/>
        <end position="288"/>
    </location>
</feature>
<evidence type="ECO:0000256" key="5">
    <source>
        <dbReference type="ARBA" id="ARBA00023136"/>
    </source>
</evidence>
<dbReference type="InterPro" id="IPR036259">
    <property type="entry name" value="MFS_trans_sf"/>
</dbReference>
<reference evidence="9" key="1">
    <citation type="submission" date="2018-04" db="EMBL/GenBank/DDBJ databases">
        <authorList>
            <person name="Lucker S."/>
            <person name="Sakoula D."/>
        </authorList>
    </citation>
    <scope>NUCLEOTIDE SEQUENCE [LARGE SCALE GENOMIC DNA]</scope>
</reference>
<organism evidence="8 9">
    <name type="scientific">Nitrospira lenta</name>
    <dbReference type="NCBI Taxonomy" id="1436998"/>
    <lineage>
        <taxon>Bacteria</taxon>
        <taxon>Pseudomonadati</taxon>
        <taxon>Nitrospirota</taxon>
        <taxon>Nitrospiria</taxon>
        <taxon>Nitrospirales</taxon>
        <taxon>Nitrospiraceae</taxon>
        <taxon>Nitrospira</taxon>
    </lineage>
</organism>
<dbReference type="PANTHER" id="PTHR12778:SF10">
    <property type="entry name" value="MAJOR FACILITATOR SUPERFAMILY DOMAIN-CONTAINING PROTEIN 3"/>
    <property type="match status" value="1"/>
</dbReference>
<dbReference type="InterPro" id="IPR020846">
    <property type="entry name" value="MFS_dom"/>
</dbReference>
<dbReference type="Gene3D" id="1.20.1250.20">
    <property type="entry name" value="MFS general substrate transporter like domains"/>
    <property type="match status" value="2"/>
</dbReference>
<feature type="transmembrane region" description="Helical" evidence="6">
    <location>
        <begin position="88"/>
        <end position="109"/>
    </location>
</feature>
<keyword evidence="9" id="KW-1185">Reference proteome</keyword>
<feature type="transmembrane region" description="Helical" evidence="6">
    <location>
        <begin position="179"/>
        <end position="198"/>
    </location>
</feature>
<dbReference type="GO" id="GO:0022857">
    <property type="term" value="F:transmembrane transporter activity"/>
    <property type="evidence" value="ECO:0007669"/>
    <property type="project" value="InterPro"/>
</dbReference>
<name>A0A330L8M7_9BACT</name>
<dbReference type="AlphaFoldDB" id="A0A330L8M7"/>
<dbReference type="SUPFAM" id="SSF103473">
    <property type="entry name" value="MFS general substrate transporter"/>
    <property type="match status" value="1"/>
</dbReference>
<evidence type="ECO:0000256" key="1">
    <source>
        <dbReference type="ARBA" id="ARBA00004141"/>
    </source>
</evidence>
<keyword evidence="2" id="KW-0813">Transport</keyword>
<feature type="transmembrane region" description="Helical" evidence="6">
    <location>
        <begin position="115"/>
        <end position="137"/>
    </location>
</feature>
<feature type="transmembrane region" description="Helical" evidence="6">
    <location>
        <begin position="57"/>
        <end position="76"/>
    </location>
</feature>
<evidence type="ECO:0000256" key="3">
    <source>
        <dbReference type="ARBA" id="ARBA00022692"/>
    </source>
</evidence>
<keyword evidence="4 6" id="KW-1133">Transmembrane helix</keyword>
<evidence type="ECO:0000256" key="2">
    <source>
        <dbReference type="ARBA" id="ARBA00022448"/>
    </source>
</evidence>
<feature type="domain" description="Major facilitator superfamily (MFS) profile" evidence="7">
    <location>
        <begin position="19"/>
        <end position="410"/>
    </location>
</feature>
<keyword evidence="5 6" id="KW-0472">Membrane</keyword>
<feature type="transmembrane region" description="Helical" evidence="6">
    <location>
        <begin position="295"/>
        <end position="316"/>
    </location>
</feature>
<dbReference type="OrthoDB" id="9787815at2"/>
<proteinExistence type="predicted"/>
<dbReference type="NCBIfam" id="TIGR00901">
    <property type="entry name" value="2A0125"/>
    <property type="match status" value="1"/>
</dbReference>
<feature type="transmembrane region" description="Helical" evidence="6">
    <location>
        <begin position="322"/>
        <end position="346"/>
    </location>
</feature>
<evidence type="ECO:0000256" key="4">
    <source>
        <dbReference type="ARBA" id="ARBA00022989"/>
    </source>
</evidence>
<evidence type="ECO:0000256" key="6">
    <source>
        <dbReference type="SAM" id="Phobius"/>
    </source>
</evidence>
<dbReference type="InterPro" id="IPR011701">
    <property type="entry name" value="MFS"/>
</dbReference>
<comment type="subcellular location">
    <subcellularLocation>
        <location evidence="1">Membrane</location>
        <topology evidence="1">Multi-pass membrane protein</topology>
    </subcellularLocation>
</comment>
<feature type="transmembrane region" description="Helical" evidence="6">
    <location>
        <begin position="20"/>
        <end position="45"/>
    </location>
</feature>
<feature type="transmembrane region" description="Helical" evidence="6">
    <location>
        <begin position="384"/>
        <end position="404"/>
    </location>
</feature>
<sequence length="434" mass="45758">MTNRMNISKFIPLVLLNRRLAVMFPLGFLSGLPLALTAGTLQAWLTVEGVDLKTIGIFTLVGLPYTLKFLWAPVIDRLVPPWLGRRRGWMVLTQLCVALGVVLMAVTSPRQHPELLAAFALLVAFLAASLDIVFDAYRTETLESQERGFGAAVWVNGYRIALLVAGAGALVVADLVGWQTTYLLLAGLMVIGTAVIVLSPEPSRVAEAPKTMGEAIGAPLAEFFTRPHAVGFLAVIVLYKLGDAFASSLQTAFLIGGIGFTAGEVGYVKGIGILATLLGALFGGLLMARMGLVQALLLFGLLQAVSNLGFVVLAWAGKSAALLAGVVMVENITGGMGTAAFVALVMSLCDPRYTATQFALLSSLEALGRVFAGRPSADVVAAVGWGQFFLLTFVVALPGLWAVWRVRERISFGPTGPVAPVVPAVVPVQPAGTR</sequence>
<evidence type="ECO:0000313" key="9">
    <source>
        <dbReference type="Proteomes" id="UP000248168"/>
    </source>
</evidence>
<dbReference type="EMBL" id="OUNR01000016">
    <property type="protein sequence ID" value="SPP65336.1"/>
    <property type="molecule type" value="Genomic_DNA"/>
</dbReference>
<dbReference type="FunCoup" id="A0A330L8M7">
    <property type="interactions" value="109"/>
</dbReference>
<dbReference type="GO" id="GO:0016020">
    <property type="term" value="C:membrane"/>
    <property type="evidence" value="ECO:0007669"/>
    <property type="project" value="UniProtKB-SubCell"/>
</dbReference>